<proteinExistence type="predicted"/>
<evidence type="ECO:0008006" key="2">
    <source>
        <dbReference type="Google" id="ProtNLM"/>
    </source>
</evidence>
<protein>
    <recommendedName>
        <fullName evidence="2">Helix-turn-helix domain-containing protein</fullName>
    </recommendedName>
</protein>
<dbReference type="AlphaFoldDB" id="A0A5X8N6Y9"/>
<comment type="caution">
    <text evidence="1">The sequence shown here is derived from an EMBL/GenBank/DDBJ whole genome shotgun (WGS) entry which is preliminary data.</text>
</comment>
<reference evidence="1" key="1">
    <citation type="submission" date="2019-01" db="EMBL/GenBank/DDBJ databases">
        <authorList>
            <person name="Ashton P.M."/>
            <person name="Dallman T."/>
            <person name="Nair S."/>
            <person name="De Pinna E."/>
            <person name="Peters T."/>
            <person name="Grant K."/>
        </authorList>
    </citation>
    <scope>NUCLEOTIDE SEQUENCE</scope>
    <source>
        <strain evidence="1">555488</strain>
    </source>
</reference>
<dbReference type="SUPFAM" id="SSF46955">
    <property type="entry name" value="Putative DNA-binding domain"/>
    <property type="match status" value="1"/>
</dbReference>
<gene>
    <name evidence="1" type="ORF">EUX26_23555</name>
</gene>
<evidence type="ECO:0000313" key="1">
    <source>
        <dbReference type="EMBL" id="ECB0526116.1"/>
    </source>
</evidence>
<sequence>MKFRASAICDLMGVSRRQLDRWIKAGTFPLPDGRDAKGYWWEGEKIAPMLLKARAVKQRAE</sequence>
<accession>A0A5X8N6Y9</accession>
<organism evidence="1">
    <name type="scientific">Salmonella enterica subsp. enterica serovar Braenderup</name>
    <dbReference type="NCBI Taxonomy" id="149391"/>
    <lineage>
        <taxon>Bacteria</taxon>
        <taxon>Pseudomonadati</taxon>
        <taxon>Pseudomonadota</taxon>
        <taxon>Gammaproteobacteria</taxon>
        <taxon>Enterobacterales</taxon>
        <taxon>Enterobacteriaceae</taxon>
        <taxon>Salmonella</taxon>
    </lineage>
</organism>
<name>A0A5X8N6Y9_SALET</name>
<dbReference type="InterPro" id="IPR009061">
    <property type="entry name" value="DNA-bd_dom_put_sf"/>
</dbReference>
<dbReference type="EMBL" id="AAHWIJ010000032">
    <property type="protein sequence ID" value="ECB0526116.1"/>
    <property type="molecule type" value="Genomic_DNA"/>
</dbReference>